<keyword evidence="9 12" id="KW-0472">Membrane</keyword>
<keyword evidence="4" id="KW-0812">Transmembrane</keyword>
<keyword evidence="3" id="KW-0813">Transport</keyword>
<evidence type="ECO:0000256" key="12">
    <source>
        <dbReference type="RuleBase" id="RU364031"/>
    </source>
</evidence>
<evidence type="ECO:0000256" key="2">
    <source>
        <dbReference type="ARBA" id="ARBA00007294"/>
    </source>
</evidence>
<feature type="binding site" evidence="10">
    <location>
        <position position="119"/>
    </location>
    <ligand>
        <name>a ubiquinone</name>
        <dbReference type="ChEBI" id="CHEBI:16389"/>
        <note>ligand shared with IP/SDHB</note>
    </ligand>
</feature>
<dbReference type="GO" id="GO:0006099">
    <property type="term" value="P:tricarboxylic acid cycle"/>
    <property type="evidence" value="ECO:0007669"/>
    <property type="project" value="TreeGrafter"/>
</dbReference>
<dbReference type="GO" id="GO:0006121">
    <property type="term" value="P:mitochondrial electron transport, succinate to ubiquinone"/>
    <property type="evidence" value="ECO:0007669"/>
    <property type="project" value="TreeGrafter"/>
</dbReference>
<dbReference type="HOGENOM" id="CLU_096618_0_1_1"/>
<keyword evidence="14" id="KW-1185">Reference proteome</keyword>
<dbReference type="OrthoDB" id="18577at2759"/>
<evidence type="ECO:0000313" key="13">
    <source>
        <dbReference type="EMBL" id="KEY71134.1"/>
    </source>
</evidence>
<evidence type="ECO:0000256" key="6">
    <source>
        <dbReference type="ARBA" id="ARBA00022946"/>
    </source>
</evidence>
<evidence type="ECO:0000256" key="1">
    <source>
        <dbReference type="ARBA" id="ARBA00004448"/>
    </source>
</evidence>
<dbReference type="PANTHER" id="PTHR13337">
    <property type="entry name" value="SUCCINATE DEHYDROGENASE"/>
    <property type="match status" value="1"/>
</dbReference>
<name>A0A084B0Q5_STACB</name>
<keyword evidence="5 12" id="KW-0999">Mitochondrion inner membrane</keyword>
<keyword evidence="11" id="KW-0479">Metal-binding</keyword>
<dbReference type="AlphaFoldDB" id="A0A084B0Q5"/>
<proteinExistence type="inferred from homology"/>
<dbReference type="GO" id="GO:0048039">
    <property type="term" value="F:ubiquinone binding"/>
    <property type="evidence" value="ECO:0007669"/>
    <property type="project" value="TreeGrafter"/>
</dbReference>
<dbReference type="GO" id="GO:0020037">
    <property type="term" value="F:heme binding"/>
    <property type="evidence" value="ECO:0007669"/>
    <property type="project" value="TreeGrafter"/>
</dbReference>
<keyword evidence="8 12" id="KW-0496">Mitochondrion</keyword>
<dbReference type="PANTHER" id="PTHR13337:SF2">
    <property type="entry name" value="SUCCINATE DEHYDROGENASE [UBIQUINONE] CYTOCHROME B SMALL SUBUNIT, MITOCHONDRIAL"/>
    <property type="match status" value="1"/>
</dbReference>
<accession>A0A084B0Q5</accession>
<evidence type="ECO:0000256" key="9">
    <source>
        <dbReference type="ARBA" id="ARBA00023136"/>
    </source>
</evidence>
<dbReference type="FunFam" id="1.20.1300.10:FF:000007">
    <property type="entry name" value="Succinate dehydrogenase [ubiquinone] cytochrome b small subunit"/>
    <property type="match status" value="1"/>
</dbReference>
<evidence type="ECO:0000256" key="3">
    <source>
        <dbReference type="ARBA" id="ARBA00022448"/>
    </source>
</evidence>
<dbReference type="SUPFAM" id="SSF81343">
    <property type="entry name" value="Fumarate reductase respiratory complex transmembrane subunits"/>
    <property type="match status" value="1"/>
</dbReference>
<evidence type="ECO:0000256" key="10">
    <source>
        <dbReference type="PIRSR" id="PIRSR607992-1"/>
    </source>
</evidence>
<reference evidence="13 14" key="1">
    <citation type="journal article" date="2014" name="BMC Genomics">
        <title>Comparative genome sequencing reveals chemotype-specific gene clusters in the toxigenic black mold Stachybotrys.</title>
        <authorList>
            <person name="Semeiks J."/>
            <person name="Borek D."/>
            <person name="Otwinowski Z."/>
            <person name="Grishin N.V."/>
        </authorList>
    </citation>
    <scope>NUCLEOTIDE SEQUENCE [LARGE SCALE GENOMIC DNA]</scope>
    <source>
        <strain evidence="14">CBS 109288 / IBT 7711</strain>
    </source>
</reference>
<protein>
    <recommendedName>
        <fullName evidence="12">Succinate dehydrogenase [ubiquinone] cytochrome b small subunit</fullName>
    </recommendedName>
</protein>
<evidence type="ECO:0000256" key="5">
    <source>
        <dbReference type="ARBA" id="ARBA00022792"/>
    </source>
</evidence>
<comment type="subcellular location">
    <subcellularLocation>
        <location evidence="1 12">Mitochondrion inner membrane</location>
        <topology evidence="1 12">Multi-pass membrane protein</topology>
    </subcellularLocation>
</comment>
<evidence type="ECO:0000256" key="7">
    <source>
        <dbReference type="ARBA" id="ARBA00022989"/>
    </source>
</evidence>
<dbReference type="EMBL" id="KL648363">
    <property type="protein sequence ID" value="KEY71134.1"/>
    <property type="molecule type" value="Genomic_DNA"/>
</dbReference>
<organism evidence="13 14">
    <name type="scientific">Stachybotrys chartarum (strain CBS 109288 / IBT 7711)</name>
    <name type="common">Toxic black mold</name>
    <name type="synonym">Stilbospora chartarum</name>
    <dbReference type="NCBI Taxonomy" id="1280523"/>
    <lineage>
        <taxon>Eukaryota</taxon>
        <taxon>Fungi</taxon>
        <taxon>Dikarya</taxon>
        <taxon>Ascomycota</taxon>
        <taxon>Pezizomycotina</taxon>
        <taxon>Sordariomycetes</taxon>
        <taxon>Hypocreomycetidae</taxon>
        <taxon>Hypocreales</taxon>
        <taxon>Stachybotryaceae</taxon>
        <taxon>Stachybotrys</taxon>
    </lineage>
</organism>
<dbReference type="Proteomes" id="UP000028045">
    <property type="component" value="Unassembled WGS sequence"/>
</dbReference>
<keyword evidence="11" id="KW-0408">Iron</keyword>
<feature type="binding site" description="axial binding residue" evidence="11">
    <location>
        <position position="107"/>
    </location>
    <ligand>
        <name>heme b</name>
        <dbReference type="ChEBI" id="CHEBI:60344"/>
        <note>ligand shared with SDHC</note>
    </ligand>
    <ligandPart>
        <name>Fe</name>
        <dbReference type="ChEBI" id="CHEBI:18248"/>
    </ligandPart>
</feature>
<keyword evidence="7" id="KW-1133">Transmembrane helix</keyword>
<dbReference type="InterPro" id="IPR034804">
    <property type="entry name" value="SQR/QFR_C/D"/>
</dbReference>
<gene>
    <name evidence="13" type="ORF">S7711_00956</name>
</gene>
<evidence type="ECO:0000313" key="14">
    <source>
        <dbReference type="Proteomes" id="UP000028045"/>
    </source>
</evidence>
<keyword evidence="6 12" id="KW-0809">Transit peptide</keyword>
<evidence type="ECO:0000256" key="4">
    <source>
        <dbReference type="ARBA" id="ARBA00022692"/>
    </source>
</evidence>
<dbReference type="GO" id="GO:0046872">
    <property type="term" value="F:metal ion binding"/>
    <property type="evidence" value="ECO:0007669"/>
    <property type="project" value="UniProtKB-KW"/>
</dbReference>
<dbReference type="CDD" id="cd03496">
    <property type="entry name" value="SQR_TypeC_CybS"/>
    <property type="match status" value="1"/>
</dbReference>
<sequence length="167" mass="17971">MASLARPTLLRQAGLAKPAVRTNVVRAAAFQTSSKRPVFISPGPQKIQGGVNDPAPVPEPNAAHGSYHWSFERTLAASLVPLTIAPFAAGSLNPATDAILCSAVLLHSHMGFQQVIIDYVPKRSHPGLHNAFWWALRLATLTVGLGLYEFETNDVGVTEAIKRVWKA</sequence>
<dbReference type="Gene3D" id="1.20.1300.10">
    <property type="entry name" value="Fumarate reductase/succinate dehydrogenase, transmembrane subunit"/>
    <property type="match status" value="1"/>
</dbReference>
<dbReference type="GO" id="GO:0098796">
    <property type="term" value="C:membrane protein complex"/>
    <property type="evidence" value="ECO:0007669"/>
    <property type="project" value="UniProtKB-ARBA"/>
</dbReference>
<dbReference type="GO" id="GO:0005743">
    <property type="term" value="C:mitochondrial inner membrane"/>
    <property type="evidence" value="ECO:0007669"/>
    <property type="project" value="UniProtKB-SubCell"/>
</dbReference>
<dbReference type="InterPro" id="IPR007992">
    <property type="entry name" value="CybS"/>
</dbReference>
<dbReference type="Pfam" id="PF05328">
    <property type="entry name" value="CybS"/>
    <property type="match status" value="1"/>
</dbReference>
<comment type="similarity">
    <text evidence="2 12">Belongs to the CybS family.</text>
</comment>
<evidence type="ECO:0000256" key="8">
    <source>
        <dbReference type="ARBA" id="ARBA00023128"/>
    </source>
</evidence>
<evidence type="ECO:0000256" key="11">
    <source>
        <dbReference type="PIRSR" id="PIRSR607992-2"/>
    </source>
</evidence>